<dbReference type="AlphaFoldDB" id="A0A3M2J712"/>
<dbReference type="Pfam" id="PF04234">
    <property type="entry name" value="CopC"/>
    <property type="match status" value="1"/>
</dbReference>
<dbReference type="InterPro" id="IPR007348">
    <property type="entry name" value="CopC_dom"/>
</dbReference>
<gene>
    <name evidence="8" type="ORF">EBM89_13565</name>
</gene>
<dbReference type="InterPro" id="IPR014756">
    <property type="entry name" value="Ig_E-set"/>
</dbReference>
<comment type="caution">
    <text evidence="8">The sequence shown here is derived from an EMBL/GenBank/DDBJ whole genome shotgun (WGS) entry which is preliminary data.</text>
</comment>
<evidence type="ECO:0000256" key="2">
    <source>
        <dbReference type="ARBA" id="ARBA00022723"/>
    </source>
</evidence>
<keyword evidence="6" id="KW-0812">Transmembrane</keyword>
<evidence type="ECO:0000256" key="5">
    <source>
        <dbReference type="SAM" id="MobiDB-lite"/>
    </source>
</evidence>
<name>A0A3M2J712_9CELL</name>
<keyword evidence="2" id="KW-0479">Metal-binding</keyword>
<proteinExistence type="predicted"/>
<keyword evidence="9" id="KW-1185">Reference proteome</keyword>
<feature type="region of interest" description="Disordered" evidence="5">
    <location>
        <begin position="232"/>
        <end position="265"/>
    </location>
</feature>
<evidence type="ECO:0000259" key="7">
    <source>
        <dbReference type="Pfam" id="PF04234"/>
    </source>
</evidence>
<evidence type="ECO:0000256" key="1">
    <source>
        <dbReference type="ARBA" id="ARBA00004196"/>
    </source>
</evidence>
<keyword evidence="3" id="KW-0732">Signal</keyword>
<dbReference type="InterPro" id="IPR032694">
    <property type="entry name" value="CopC/D"/>
</dbReference>
<dbReference type="EMBL" id="RFFI01000076">
    <property type="protein sequence ID" value="RMI08654.1"/>
    <property type="molecule type" value="Genomic_DNA"/>
</dbReference>
<feature type="transmembrane region" description="Helical" evidence="6">
    <location>
        <begin position="206"/>
        <end position="229"/>
    </location>
</feature>
<feature type="compositionally biased region" description="Gly residues" evidence="5">
    <location>
        <begin position="256"/>
        <end position="265"/>
    </location>
</feature>
<reference evidence="8 9" key="1">
    <citation type="submission" date="2018-10" db="EMBL/GenBank/DDBJ databases">
        <title>Isolation, diversity and antifungal activity of actinobacteria from wheat.</title>
        <authorList>
            <person name="Han C."/>
        </authorList>
    </citation>
    <scope>NUCLEOTIDE SEQUENCE [LARGE SCALE GENOMIC DNA]</scope>
    <source>
        <strain evidence="8 9">NEAU-YY56</strain>
    </source>
</reference>
<protein>
    <submittedName>
        <fullName evidence="8">Copper resistance protein CopC</fullName>
    </submittedName>
</protein>
<dbReference type="GO" id="GO:0046688">
    <property type="term" value="P:response to copper ion"/>
    <property type="evidence" value="ECO:0007669"/>
    <property type="project" value="InterPro"/>
</dbReference>
<evidence type="ECO:0000256" key="6">
    <source>
        <dbReference type="SAM" id="Phobius"/>
    </source>
</evidence>
<dbReference type="GO" id="GO:0005507">
    <property type="term" value="F:copper ion binding"/>
    <property type="evidence" value="ECO:0007669"/>
    <property type="project" value="InterPro"/>
</dbReference>
<feature type="region of interest" description="Disordered" evidence="5">
    <location>
        <begin position="156"/>
        <end position="187"/>
    </location>
</feature>
<organism evidence="8 9">
    <name type="scientific">Cellulomonas triticagri</name>
    <dbReference type="NCBI Taxonomy" id="2483352"/>
    <lineage>
        <taxon>Bacteria</taxon>
        <taxon>Bacillati</taxon>
        <taxon>Actinomycetota</taxon>
        <taxon>Actinomycetes</taxon>
        <taxon>Micrococcales</taxon>
        <taxon>Cellulomonadaceae</taxon>
        <taxon>Cellulomonas</taxon>
    </lineage>
</organism>
<feature type="compositionally biased region" description="Low complexity" evidence="5">
    <location>
        <begin position="156"/>
        <end position="180"/>
    </location>
</feature>
<dbReference type="Gene3D" id="2.60.40.1220">
    <property type="match status" value="1"/>
</dbReference>
<dbReference type="InterPro" id="IPR014755">
    <property type="entry name" value="Cu-Rt/internalin_Ig-like"/>
</dbReference>
<sequence length="265" mass="26311">MMSPTEPRPDAARARREVDRRPRARAVPAPAPLTRGAAVVVALLLALAGLLLSAGRADAHNALLGTDPADGSTVEAPPAAITLTFDQPAQALGTEVVVLGPDGATVSTGDAQLVDSTVVQALGTDLPAGAYSVQWRITSADGHPLSGELAFTATAGTAPAAPVEEPEATTAPEPDPEMTTQDVEPSPITETVAPAEELAEDEDAGIAAGTVAAIVVAVLAAAAVAVFVVRERRRSSGGRGDGAGPTDAGPTDAGPDGSGDGRSAS</sequence>
<feature type="compositionally biased region" description="Low complexity" evidence="5">
    <location>
        <begin position="244"/>
        <end position="255"/>
    </location>
</feature>
<dbReference type="GO" id="GO:0042597">
    <property type="term" value="C:periplasmic space"/>
    <property type="evidence" value="ECO:0007669"/>
    <property type="project" value="InterPro"/>
</dbReference>
<feature type="region of interest" description="Disordered" evidence="5">
    <location>
        <begin position="1"/>
        <end position="27"/>
    </location>
</feature>
<dbReference type="GO" id="GO:0030313">
    <property type="term" value="C:cell envelope"/>
    <property type="evidence" value="ECO:0007669"/>
    <property type="project" value="UniProtKB-SubCell"/>
</dbReference>
<accession>A0A3M2J712</accession>
<evidence type="ECO:0000256" key="3">
    <source>
        <dbReference type="ARBA" id="ARBA00022729"/>
    </source>
</evidence>
<dbReference type="SUPFAM" id="SSF81296">
    <property type="entry name" value="E set domains"/>
    <property type="match status" value="1"/>
</dbReference>
<dbReference type="Proteomes" id="UP000269289">
    <property type="component" value="Unassembled WGS sequence"/>
</dbReference>
<dbReference type="GO" id="GO:0005886">
    <property type="term" value="C:plasma membrane"/>
    <property type="evidence" value="ECO:0007669"/>
    <property type="project" value="TreeGrafter"/>
</dbReference>
<keyword evidence="6" id="KW-0472">Membrane</keyword>
<feature type="compositionally biased region" description="Basic and acidic residues" evidence="5">
    <location>
        <begin position="7"/>
        <end position="21"/>
    </location>
</feature>
<keyword evidence="6" id="KW-1133">Transmembrane helix</keyword>
<keyword evidence="4" id="KW-0186">Copper</keyword>
<feature type="domain" description="CopC" evidence="7">
    <location>
        <begin position="60"/>
        <end position="152"/>
    </location>
</feature>
<evidence type="ECO:0000313" key="8">
    <source>
        <dbReference type="EMBL" id="RMI08654.1"/>
    </source>
</evidence>
<evidence type="ECO:0000256" key="4">
    <source>
        <dbReference type="ARBA" id="ARBA00023008"/>
    </source>
</evidence>
<dbReference type="PANTHER" id="PTHR34820:SF4">
    <property type="entry name" value="INNER MEMBRANE PROTEIN YEBZ"/>
    <property type="match status" value="1"/>
</dbReference>
<dbReference type="GO" id="GO:0006825">
    <property type="term" value="P:copper ion transport"/>
    <property type="evidence" value="ECO:0007669"/>
    <property type="project" value="InterPro"/>
</dbReference>
<dbReference type="PANTHER" id="PTHR34820">
    <property type="entry name" value="INNER MEMBRANE PROTEIN YEBZ"/>
    <property type="match status" value="1"/>
</dbReference>
<comment type="subcellular location">
    <subcellularLocation>
        <location evidence="1">Cell envelope</location>
    </subcellularLocation>
</comment>
<evidence type="ECO:0000313" key="9">
    <source>
        <dbReference type="Proteomes" id="UP000269289"/>
    </source>
</evidence>